<protein>
    <submittedName>
        <fullName evidence="1">Uncharacterized protein</fullName>
    </submittedName>
</protein>
<gene>
    <name evidence="1" type="ORF">V1478_015925</name>
</gene>
<comment type="caution">
    <text evidence="1">The sequence shown here is derived from an EMBL/GenBank/DDBJ whole genome shotgun (WGS) entry which is preliminary data.</text>
</comment>
<evidence type="ECO:0000313" key="1">
    <source>
        <dbReference type="EMBL" id="KAL2714740.1"/>
    </source>
</evidence>
<dbReference type="Proteomes" id="UP001607302">
    <property type="component" value="Unassembled WGS sequence"/>
</dbReference>
<reference evidence="1 2" key="1">
    <citation type="journal article" date="2024" name="Ann. Entomol. Soc. Am.">
        <title>Genomic analyses of the southern and eastern yellowjacket wasps (Hymenoptera: Vespidae) reveal evolutionary signatures of social life.</title>
        <authorList>
            <person name="Catto M.A."/>
            <person name="Caine P.B."/>
            <person name="Orr S.E."/>
            <person name="Hunt B.G."/>
            <person name="Goodisman M.A.D."/>
        </authorList>
    </citation>
    <scope>NUCLEOTIDE SEQUENCE [LARGE SCALE GENOMIC DNA]</scope>
    <source>
        <strain evidence="1">233</strain>
        <tissue evidence="1">Head and thorax</tissue>
    </source>
</reference>
<evidence type="ECO:0000313" key="2">
    <source>
        <dbReference type="Proteomes" id="UP001607302"/>
    </source>
</evidence>
<feature type="non-terminal residue" evidence="1">
    <location>
        <position position="1"/>
    </location>
</feature>
<dbReference type="AlphaFoldDB" id="A0ABD2A4W2"/>
<sequence>KLAKRRKFIRCDKTQQYLERLCDAFIGSCQYIDQIYILSPLPHLSLTAIFKNNAESTKQQ</sequence>
<keyword evidence="2" id="KW-1185">Reference proteome</keyword>
<accession>A0ABD2A4W2</accession>
<dbReference type="EMBL" id="JAUDFV010000156">
    <property type="protein sequence ID" value="KAL2714740.1"/>
    <property type="molecule type" value="Genomic_DNA"/>
</dbReference>
<proteinExistence type="predicted"/>
<organism evidence="1 2">
    <name type="scientific">Vespula squamosa</name>
    <name type="common">Southern yellow jacket</name>
    <name type="synonym">Wasp</name>
    <dbReference type="NCBI Taxonomy" id="30214"/>
    <lineage>
        <taxon>Eukaryota</taxon>
        <taxon>Metazoa</taxon>
        <taxon>Ecdysozoa</taxon>
        <taxon>Arthropoda</taxon>
        <taxon>Hexapoda</taxon>
        <taxon>Insecta</taxon>
        <taxon>Pterygota</taxon>
        <taxon>Neoptera</taxon>
        <taxon>Endopterygota</taxon>
        <taxon>Hymenoptera</taxon>
        <taxon>Apocrita</taxon>
        <taxon>Aculeata</taxon>
        <taxon>Vespoidea</taxon>
        <taxon>Vespidae</taxon>
        <taxon>Vespinae</taxon>
        <taxon>Vespula</taxon>
    </lineage>
</organism>
<name>A0ABD2A4W2_VESSQ</name>